<feature type="transmembrane region" description="Helical" evidence="1">
    <location>
        <begin position="47"/>
        <end position="65"/>
    </location>
</feature>
<keyword evidence="1" id="KW-0472">Membrane</keyword>
<dbReference type="Proteomes" id="UP001243330">
    <property type="component" value="Unassembled WGS sequence"/>
</dbReference>
<keyword evidence="1" id="KW-0812">Transmembrane</keyword>
<dbReference type="InterPro" id="IPR059181">
    <property type="entry name" value="RWDD2A-B_C"/>
</dbReference>
<proteinExistence type="predicted"/>
<accession>A0AAD9AQZ8</accession>
<dbReference type="PANTHER" id="PTHR15955">
    <property type="entry name" value="RWD DOMAIN CONTAINING PROTEIN 2"/>
    <property type="match status" value="1"/>
</dbReference>
<dbReference type="Gene3D" id="3.10.110.10">
    <property type="entry name" value="Ubiquitin Conjugating Enzyme"/>
    <property type="match status" value="1"/>
</dbReference>
<feature type="transmembrane region" description="Helical" evidence="1">
    <location>
        <begin position="191"/>
        <end position="209"/>
    </location>
</feature>
<dbReference type="PANTHER" id="PTHR15955:SF10">
    <property type="entry name" value="DUF1115 DOMAIN PROTEIN (AFU_ORTHOLOGUE AFUA_5G14750)"/>
    <property type="match status" value="1"/>
</dbReference>
<keyword evidence="1" id="KW-1133">Transmembrane helix</keyword>
<dbReference type="Gene3D" id="1.10.287.110">
    <property type="entry name" value="DnaJ domain"/>
    <property type="match status" value="1"/>
</dbReference>
<evidence type="ECO:0000256" key="1">
    <source>
        <dbReference type="SAM" id="Phobius"/>
    </source>
</evidence>
<dbReference type="SMART" id="SM00271">
    <property type="entry name" value="DnaJ"/>
    <property type="match status" value="1"/>
</dbReference>
<comment type="caution">
    <text evidence="3">The sequence shown here is derived from an EMBL/GenBank/DDBJ whole genome shotgun (WGS) entry which is preliminary data.</text>
</comment>
<sequence length="700" mass="77466">MSNALSLIGWAFLPNLATSWVQSIYYGLAIRAGDPKPQPGSAKYAIHRRRIYILVVSAYLLYTLIEADHTLRRQGTFYTDLDVAASAPVRIIKSRFRRLAAVYHPDKQTGDSSAAAARFMHLKTASETLSDPNRRFAYERFGPVVGNWQNCKTVYDFVSTGVFSGTIPHYGIAAAATYGLGLLGYLDWGRYWRWVVLLTFFVAELIVVTRPEMPPYLAMANTALSTILRRPPYLQFQLVSLARQAAVTMYIAFSQIGPLLNPQGQAAQRAAEGSAAAVDEGLQRLENLVRGLDGEANRLLDMEMTPFIGDKEALGSVRAKVKDWLVQNTIRADPMVRDAMGNSFRKRRVDAPAGAKGNRTFEMWRMWLKTVARIQKPFTHNTPPPPTRVILTCQLKMAAASSWHLLPPDLIEHQIGQIDLLMAMYPTEDEVTLDKDSSTLLDALKSDLETGSSNSSSLRKTAPTVTLLLNLSIPDSEDKTLPLDITVPFSHTGPATPKDPPHIKVRIQQPPWLSRAATTTLNTLIPDDEDLFGTIEAIAASTSAHLSQAAEEAAAAATPSDPLASGGGPLVRVWFYFPSISTRSKRDDFIIHAPRYRLTGFLYAGKPGLLCLEGPSQNVDDYMRFIKTESWGDIPAHHKKVSERHREVGEGVERVFADMTEITDSVGERRGQRANRGDMKAVEGWLVERGLGDAFAKVLM</sequence>
<evidence type="ECO:0000259" key="2">
    <source>
        <dbReference type="PROSITE" id="PS50076"/>
    </source>
</evidence>
<dbReference type="InterPro" id="IPR017359">
    <property type="entry name" value="Phi-like"/>
</dbReference>
<dbReference type="CDD" id="cd06257">
    <property type="entry name" value="DnaJ"/>
    <property type="match status" value="1"/>
</dbReference>
<dbReference type="Pfam" id="PF00226">
    <property type="entry name" value="DnaJ"/>
    <property type="match status" value="1"/>
</dbReference>
<dbReference type="SUPFAM" id="SSF46565">
    <property type="entry name" value="Chaperone J-domain"/>
    <property type="match status" value="1"/>
</dbReference>
<dbReference type="SUPFAM" id="SSF54495">
    <property type="entry name" value="UBC-like"/>
    <property type="match status" value="1"/>
</dbReference>
<evidence type="ECO:0000313" key="3">
    <source>
        <dbReference type="EMBL" id="KAK1851930.1"/>
    </source>
</evidence>
<feature type="domain" description="J" evidence="2">
    <location>
        <begin position="76"/>
        <end position="142"/>
    </location>
</feature>
<dbReference type="InterPro" id="IPR001623">
    <property type="entry name" value="DnaJ_domain"/>
</dbReference>
<dbReference type="InterPro" id="IPR016135">
    <property type="entry name" value="UBQ-conjugating_enzyme/RWD"/>
</dbReference>
<feature type="transmembrane region" description="Helical" evidence="1">
    <location>
        <begin position="167"/>
        <end position="185"/>
    </location>
</feature>
<dbReference type="InterPro" id="IPR010541">
    <property type="entry name" value="Prp3_C"/>
</dbReference>
<dbReference type="CDD" id="cd24163">
    <property type="entry name" value="RWDD2_C"/>
    <property type="match status" value="1"/>
</dbReference>
<organism evidence="3 4">
    <name type="scientific">Colletotrichum chrysophilum</name>
    <dbReference type="NCBI Taxonomy" id="1836956"/>
    <lineage>
        <taxon>Eukaryota</taxon>
        <taxon>Fungi</taxon>
        <taxon>Dikarya</taxon>
        <taxon>Ascomycota</taxon>
        <taxon>Pezizomycotina</taxon>
        <taxon>Sordariomycetes</taxon>
        <taxon>Hypocreomycetidae</taxon>
        <taxon>Glomerellales</taxon>
        <taxon>Glomerellaceae</taxon>
        <taxon>Colletotrichum</taxon>
        <taxon>Colletotrichum gloeosporioides species complex</taxon>
    </lineage>
</organism>
<dbReference type="Pfam" id="PF06544">
    <property type="entry name" value="Prp3_C"/>
    <property type="match status" value="1"/>
</dbReference>
<dbReference type="AlphaFoldDB" id="A0AAD9AQZ8"/>
<name>A0AAD9AQZ8_9PEZI</name>
<dbReference type="PROSITE" id="PS50076">
    <property type="entry name" value="DNAJ_2"/>
    <property type="match status" value="1"/>
</dbReference>
<protein>
    <submittedName>
        <fullName evidence="3">Membrane associated</fullName>
    </submittedName>
</protein>
<gene>
    <name evidence="3" type="ORF">CCHR01_05444</name>
</gene>
<keyword evidence="4" id="KW-1185">Reference proteome</keyword>
<dbReference type="EMBL" id="JAQOWY010000086">
    <property type="protein sequence ID" value="KAK1851930.1"/>
    <property type="molecule type" value="Genomic_DNA"/>
</dbReference>
<dbReference type="PRINTS" id="PR00625">
    <property type="entry name" value="JDOMAIN"/>
</dbReference>
<reference evidence="3" key="1">
    <citation type="submission" date="2023-01" db="EMBL/GenBank/DDBJ databases">
        <title>Colletotrichum chrysophilum M932 genome sequence.</title>
        <authorList>
            <person name="Baroncelli R."/>
        </authorList>
    </citation>
    <scope>NUCLEOTIDE SEQUENCE</scope>
    <source>
        <strain evidence="3">M932</strain>
    </source>
</reference>
<dbReference type="InterPro" id="IPR036869">
    <property type="entry name" value="J_dom_sf"/>
</dbReference>
<evidence type="ECO:0000313" key="4">
    <source>
        <dbReference type="Proteomes" id="UP001243330"/>
    </source>
</evidence>